<dbReference type="EMBL" id="BAABBF010000003">
    <property type="protein sequence ID" value="GAA3709277.1"/>
    <property type="molecule type" value="Genomic_DNA"/>
</dbReference>
<organism evidence="1 2">
    <name type="scientific">Sphingomonas cynarae</name>
    <dbReference type="NCBI Taxonomy" id="930197"/>
    <lineage>
        <taxon>Bacteria</taxon>
        <taxon>Pseudomonadati</taxon>
        <taxon>Pseudomonadota</taxon>
        <taxon>Alphaproteobacteria</taxon>
        <taxon>Sphingomonadales</taxon>
        <taxon>Sphingomonadaceae</taxon>
        <taxon>Sphingomonas</taxon>
    </lineage>
</organism>
<evidence type="ECO:0000313" key="2">
    <source>
        <dbReference type="Proteomes" id="UP001500523"/>
    </source>
</evidence>
<keyword evidence="2" id="KW-1185">Reference proteome</keyword>
<reference evidence="2" key="1">
    <citation type="journal article" date="2019" name="Int. J. Syst. Evol. Microbiol.">
        <title>The Global Catalogue of Microorganisms (GCM) 10K type strain sequencing project: providing services to taxonomists for standard genome sequencing and annotation.</title>
        <authorList>
            <consortium name="The Broad Institute Genomics Platform"/>
            <consortium name="The Broad Institute Genome Sequencing Center for Infectious Disease"/>
            <person name="Wu L."/>
            <person name="Ma J."/>
        </authorList>
    </citation>
    <scope>NUCLEOTIDE SEQUENCE [LARGE SCALE GENOMIC DNA]</scope>
    <source>
        <strain evidence="2">JCM 17498</strain>
    </source>
</reference>
<comment type="caution">
    <text evidence="1">The sequence shown here is derived from an EMBL/GenBank/DDBJ whole genome shotgun (WGS) entry which is preliminary data.</text>
</comment>
<protein>
    <recommendedName>
        <fullName evidence="3">Outer membrane protein beta-barrel domain-containing protein</fullName>
    </recommendedName>
</protein>
<sequence>MAVGGVVVLHQDAARRGTVFLMAQSANGFHAPCRDERTGPRAWYESNNLIGLAWRPSDGVDAAVTYAIKTNPNGAAPTSHEVSLTFLHATDDRIGRFRPRFAVTRRTRGEGGFYTILGIAPSIALSDGENATTLGLPVTIGAGRHGFYAAGRGDRLYGSGGVTLDRPLRLGGVRATFQAAMLALIRDDQLRRLDSPGGTTARIVPHATMSVAFVW</sequence>
<gene>
    <name evidence="1" type="ORF">GCM10022268_18220</name>
</gene>
<evidence type="ECO:0008006" key="3">
    <source>
        <dbReference type="Google" id="ProtNLM"/>
    </source>
</evidence>
<proteinExistence type="predicted"/>
<dbReference type="RefSeq" id="WP_344693051.1">
    <property type="nucleotide sequence ID" value="NZ_BAABBF010000003.1"/>
</dbReference>
<name>A0ABP7DSG5_9SPHN</name>
<dbReference type="Proteomes" id="UP001500523">
    <property type="component" value="Unassembled WGS sequence"/>
</dbReference>
<evidence type="ECO:0000313" key="1">
    <source>
        <dbReference type="EMBL" id="GAA3709277.1"/>
    </source>
</evidence>
<accession>A0ABP7DSG5</accession>